<dbReference type="EMBL" id="CASHTH010003478">
    <property type="protein sequence ID" value="CAI8045540.1"/>
    <property type="molecule type" value="Genomic_DNA"/>
</dbReference>
<gene>
    <name evidence="1" type="ORF">GBAR_LOCUS25187</name>
</gene>
<proteinExistence type="predicted"/>
<feature type="non-terminal residue" evidence="1">
    <location>
        <position position="207"/>
    </location>
</feature>
<evidence type="ECO:0000313" key="1">
    <source>
        <dbReference type="EMBL" id="CAI8045540.1"/>
    </source>
</evidence>
<feature type="non-terminal residue" evidence="1">
    <location>
        <position position="1"/>
    </location>
</feature>
<dbReference type="AlphaFoldDB" id="A0AA35TC13"/>
<protein>
    <recommendedName>
        <fullName evidence="3">Ig-like domain-containing protein</fullName>
    </recommendedName>
</protein>
<organism evidence="1 2">
    <name type="scientific">Geodia barretti</name>
    <name type="common">Barrett's horny sponge</name>
    <dbReference type="NCBI Taxonomy" id="519541"/>
    <lineage>
        <taxon>Eukaryota</taxon>
        <taxon>Metazoa</taxon>
        <taxon>Porifera</taxon>
        <taxon>Demospongiae</taxon>
        <taxon>Heteroscleromorpha</taxon>
        <taxon>Tetractinellida</taxon>
        <taxon>Astrophorina</taxon>
        <taxon>Geodiidae</taxon>
        <taxon>Geodia</taxon>
    </lineage>
</organism>
<reference evidence="1" key="1">
    <citation type="submission" date="2023-03" db="EMBL/GenBank/DDBJ databases">
        <authorList>
            <person name="Steffen K."/>
            <person name="Cardenas P."/>
        </authorList>
    </citation>
    <scope>NUCLEOTIDE SEQUENCE</scope>
</reference>
<dbReference type="SUPFAM" id="SSF48726">
    <property type="entry name" value="Immunoglobulin"/>
    <property type="match status" value="1"/>
</dbReference>
<dbReference type="Proteomes" id="UP001174909">
    <property type="component" value="Unassembled WGS sequence"/>
</dbReference>
<comment type="caution">
    <text evidence="1">The sequence shown here is derived from an EMBL/GenBank/DDBJ whole genome shotgun (WGS) entry which is preliminary data.</text>
</comment>
<sequence length="207" mass="23165">IFTDSGRSVTITSTPHWCIDVFECTAWDDAGSTGQDRLLIEVTGVGLVDFNDGKMRNNTSMEADSAHQFDAVYCHSASNQPNIGRWISPSGEEIPPVGNHMFQVQFHSATYHSYTSLSLRYGVQFSREAEGVYSCTIPDENGVEQILHFGLYDYNFTSVFSLHPLSMRVISEDPFIISCDSTHLPPYLVQWWQDGDVLGEELSSSHL</sequence>
<accession>A0AA35TC13</accession>
<evidence type="ECO:0008006" key="3">
    <source>
        <dbReference type="Google" id="ProtNLM"/>
    </source>
</evidence>
<dbReference type="InterPro" id="IPR036179">
    <property type="entry name" value="Ig-like_dom_sf"/>
</dbReference>
<name>A0AA35TC13_GEOBA</name>
<keyword evidence="2" id="KW-1185">Reference proteome</keyword>
<evidence type="ECO:0000313" key="2">
    <source>
        <dbReference type="Proteomes" id="UP001174909"/>
    </source>
</evidence>